<feature type="domain" description="Terpene synthase metal-binding" evidence="6">
    <location>
        <begin position="2"/>
        <end position="167"/>
    </location>
</feature>
<name>A0A830D698_9LAMI</name>
<evidence type="ECO:0000313" key="7">
    <source>
        <dbReference type="EMBL" id="GFQ04035.1"/>
    </source>
</evidence>
<keyword evidence="5" id="KW-0456">Lyase</keyword>
<dbReference type="AlphaFoldDB" id="A0A830D698"/>
<reference evidence="7" key="1">
    <citation type="submission" date="2020-07" db="EMBL/GenBank/DDBJ databases">
        <title>Ethylene signaling mediates host invasion by parasitic plants.</title>
        <authorList>
            <person name="Yoshida S."/>
        </authorList>
    </citation>
    <scope>NUCLEOTIDE SEQUENCE</scope>
    <source>
        <strain evidence="7">Okayama</strain>
    </source>
</reference>
<dbReference type="PANTHER" id="PTHR31225:SF253">
    <property type="entry name" value="SESQUITERPENE SYNTHASE 31"/>
    <property type="match status" value="1"/>
</dbReference>
<evidence type="ECO:0000256" key="3">
    <source>
        <dbReference type="ARBA" id="ARBA00022723"/>
    </source>
</evidence>
<dbReference type="InterPro" id="IPR005630">
    <property type="entry name" value="Terpene_synthase_metal-bd"/>
</dbReference>
<dbReference type="GO" id="GO:0010333">
    <property type="term" value="F:terpene synthase activity"/>
    <property type="evidence" value="ECO:0007669"/>
    <property type="project" value="InterPro"/>
</dbReference>
<evidence type="ECO:0000256" key="1">
    <source>
        <dbReference type="ARBA" id="ARBA00001946"/>
    </source>
</evidence>
<dbReference type="OrthoDB" id="1877784at2759"/>
<keyword evidence="4" id="KW-0460">Magnesium</keyword>
<dbReference type="InterPro" id="IPR050148">
    <property type="entry name" value="Terpene_synthase-like"/>
</dbReference>
<keyword evidence="3" id="KW-0479">Metal-binding</keyword>
<gene>
    <name evidence="7" type="ORF">PHJA_002547400</name>
</gene>
<comment type="caution">
    <text evidence="7">The sequence shown here is derived from an EMBL/GenBank/DDBJ whole genome shotgun (WGS) entry which is preliminary data.</text>
</comment>
<dbReference type="Pfam" id="PF03936">
    <property type="entry name" value="Terpene_synth_C"/>
    <property type="match status" value="1"/>
</dbReference>
<evidence type="ECO:0000256" key="2">
    <source>
        <dbReference type="ARBA" id="ARBA00004721"/>
    </source>
</evidence>
<dbReference type="PANTHER" id="PTHR31225">
    <property type="entry name" value="OS04G0344100 PROTEIN-RELATED"/>
    <property type="match status" value="1"/>
</dbReference>
<dbReference type="Gene3D" id="1.10.600.10">
    <property type="entry name" value="Farnesyl Diphosphate Synthase"/>
    <property type="match status" value="1"/>
</dbReference>
<dbReference type="GO" id="GO:0000287">
    <property type="term" value="F:magnesium ion binding"/>
    <property type="evidence" value="ECO:0007669"/>
    <property type="project" value="InterPro"/>
</dbReference>
<comment type="pathway">
    <text evidence="2">Secondary metabolite biosynthesis; terpenoid biosynthesis.</text>
</comment>
<evidence type="ECO:0000313" key="8">
    <source>
        <dbReference type="Proteomes" id="UP000653305"/>
    </source>
</evidence>
<dbReference type="GO" id="GO:0016114">
    <property type="term" value="P:terpenoid biosynthetic process"/>
    <property type="evidence" value="ECO:0007669"/>
    <property type="project" value="InterPro"/>
</dbReference>
<sequence length="234" mass="27283">MNEIDRLPDYMKTVYQYIMSIYEDYERDATKLNKSFAAPYYRETVKQLSRAYNQEQIWIMERQMPPFEEYMKNSVVTSCVYVMFMALLPGIDSATKQTADWLMSEHKILISTAKLGRHLGDLGSQERENREGKLPTVVDCYMKEHTGVSKQEALAKFRELVENGWKDLNKEWVDSKSSIHKEMVQQLLKDMVQQLLNYARVAEVTYKNSEDGYTNSEKLLAPQIASAFVDPFII</sequence>
<dbReference type="Proteomes" id="UP000653305">
    <property type="component" value="Unassembled WGS sequence"/>
</dbReference>
<evidence type="ECO:0000256" key="5">
    <source>
        <dbReference type="ARBA" id="ARBA00023239"/>
    </source>
</evidence>
<keyword evidence="8" id="KW-1185">Reference proteome</keyword>
<dbReference type="InterPro" id="IPR008949">
    <property type="entry name" value="Isoprenoid_synthase_dom_sf"/>
</dbReference>
<protein>
    <submittedName>
        <fullName evidence="7">Gamma-cadinene synthase</fullName>
    </submittedName>
</protein>
<evidence type="ECO:0000256" key="4">
    <source>
        <dbReference type="ARBA" id="ARBA00022842"/>
    </source>
</evidence>
<dbReference type="SUPFAM" id="SSF48576">
    <property type="entry name" value="Terpenoid synthases"/>
    <property type="match status" value="1"/>
</dbReference>
<comment type="cofactor">
    <cofactor evidence="1">
        <name>Mg(2+)</name>
        <dbReference type="ChEBI" id="CHEBI:18420"/>
    </cofactor>
</comment>
<evidence type="ECO:0000259" key="6">
    <source>
        <dbReference type="Pfam" id="PF03936"/>
    </source>
</evidence>
<proteinExistence type="predicted"/>
<accession>A0A830D698</accession>
<dbReference type="EMBL" id="BMAC01000897">
    <property type="protein sequence ID" value="GFQ04035.1"/>
    <property type="molecule type" value="Genomic_DNA"/>
</dbReference>
<organism evidence="7 8">
    <name type="scientific">Phtheirospermum japonicum</name>
    <dbReference type="NCBI Taxonomy" id="374723"/>
    <lineage>
        <taxon>Eukaryota</taxon>
        <taxon>Viridiplantae</taxon>
        <taxon>Streptophyta</taxon>
        <taxon>Embryophyta</taxon>
        <taxon>Tracheophyta</taxon>
        <taxon>Spermatophyta</taxon>
        <taxon>Magnoliopsida</taxon>
        <taxon>eudicotyledons</taxon>
        <taxon>Gunneridae</taxon>
        <taxon>Pentapetalae</taxon>
        <taxon>asterids</taxon>
        <taxon>lamiids</taxon>
        <taxon>Lamiales</taxon>
        <taxon>Orobanchaceae</taxon>
        <taxon>Orobanchaceae incertae sedis</taxon>
        <taxon>Phtheirospermum</taxon>
    </lineage>
</organism>